<dbReference type="Proteomes" id="UP000216107">
    <property type="component" value="Unassembled WGS sequence"/>
</dbReference>
<reference evidence="1 4" key="1">
    <citation type="submission" date="2016-08" db="EMBL/GenBank/DDBJ databases">
        <title>Candidatus Dactylopiibacterium carminicum genome sequence.</title>
        <authorList>
            <person name="Ramirez-Puebla S.T."/>
            <person name="Ormeno-Orrillo E."/>
            <person name="Vera-Ponce De Leon A."/>
            <person name="Luis L."/>
            <person name="Sanchez-Flores A."/>
            <person name="Monica R."/>
            <person name="Martinez-Romero E."/>
        </authorList>
    </citation>
    <scope>NUCLEOTIDE SEQUENCE [LARGE SCALE GENOMIC DNA]</scope>
    <source>
        <strain evidence="1">END1</strain>
    </source>
</reference>
<proteinExistence type="predicted"/>
<keyword evidence="4" id="KW-1185">Reference proteome</keyword>
<dbReference type="Proteomes" id="UP000623509">
    <property type="component" value="Unassembled WGS sequence"/>
</dbReference>
<name>A0A272EWC9_9RHOO</name>
<reference evidence="2 3" key="2">
    <citation type="submission" date="2017-07" db="EMBL/GenBank/DDBJ databases">
        <title>Candidatus Dactylopiibacterium carminicum, a nitrogen-fixing symbiont of the cochineal insect Dactylopius coccus and Dactylopius opuntiae (Hemiptera: Coccoidea: Dactylopiidae).</title>
        <authorList>
            <person name="Vera A."/>
        </authorList>
    </citation>
    <scope>NUCLEOTIDE SEQUENCE [LARGE SCALE GENOMIC DNA]</scope>
    <source>
        <strain evidence="2 3">NFDCM</strain>
    </source>
</reference>
<protein>
    <submittedName>
        <fullName evidence="2">Uncharacterized protein</fullName>
    </submittedName>
</protein>
<sequence>MMLVWIVWSTQPLAVFSSEQRARAFIAHHGAEQVWSCCAARLNPEALTEAMVSVPQESQTDCLEARH</sequence>
<dbReference type="EMBL" id="NMRN01000007">
    <property type="protein sequence ID" value="PAS94413.1"/>
    <property type="molecule type" value="Genomic_DNA"/>
</dbReference>
<comment type="caution">
    <text evidence="2">The sequence shown here is derived from an EMBL/GenBank/DDBJ whole genome shotgun (WGS) entry which is preliminary data.</text>
</comment>
<organism evidence="2 3">
    <name type="scientific">Candidatus Dactylopiibacterium carminicum</name>
    <dbReference type="NCBI Taxonomy" id="857335"/>
    <lineage>
        <taxon>Bacteria</taxon>
        <taxon>Pseudomonadati</taxon>
        <taxon>Pseudomonadota</taxon>
        <taxon>Betaproteobacteria</taxon>
        <taxon>Rhodocyclales</taxon>
        <taxon>Rhodocyclaceae</taxon>
        <taxon>Candidatus Dactylopiibacterium</taxon>
    </lineage>
</organism>
<evidence type="ECO:0000313" key="2">
    <source>
        <dbReference type="EMBL" id="PAS94413.1"/>
    </source>
</evidence>
<accession>A0A272EWC9</accession>
<evidence type="ECO:0000313" key="1">
    <source>
        <dbReference type="EMBL" id="KAF7599571.1"/>
    </source>
</evidence>
<dbReference type="RefSeq" id="WP_095524250.1">
    <property type="nucleotide sequence ID" value="NZ_MDUX01000018.1"/>
</dbReference>
<dbReference type="EMBL" id="MDUX01000018">
    <property type="protein sequence ID" value="KAF7599571.1"/>
    <property type="molecule type" value="Genomic_DNA"/>
</dbReference>
<gene>
    <name evidence="1" type="ORF">BGI27_07325</name>
    <name evidence="2" type="ORF">CGU29_03630</name>
</gene>
<evidence type="ECO:0000313" key="3">
    <source>
        <dbReference type="Proteomes" id="UP000216107"/>
    </source>
</evidence>
<evidence type="ECO:0000313" key="4">
    <source>
        <dbReference type="Proteomes" id="UP000623509"/>
    </source>
</evidence>
<dbReference type="AlphaFoldDB" id="A0A272EWC9"/>